<dbReference type="InterPro" id="IPR003661">
    <property type="entry name" value="HisK_dim/P_dom"/>
</dbReference>
<comment type="catalytic activity">
    <reaction evidence="1">
        <text>ATP + protein L-histidine = ADP + protein N-phospho-L-histidine.</text>
        <dbReference type="EC" id="2.7.13.3"/>
    </reaction>
</comment>
<dbReference type="SMART" id="SM00387">
    <property type="entry name" value="HATPase_c"/>
    <property type="match status" value="1"/>
</dbReference>
<dbReference type="EMBL" id="FOAG01000003">
    <property type="protein sequence ID" value="SEK97219.1"/>
    <property type="molecule type" value="Genomic_DNA"/>
</dbReference>
<dbReference type="PANTHER" id="PTHR43047:SF64">
    <property type="entry name" value="HISTIDINE KINASE CONTAINING CHEY-HOMOLOGOUS RECEIVER DOMAIN AND PAS DOMAIN-RELATED"/>
    <property type="match status" value="1"/>
</dbReference>
<feature type="domain" description="Response regulatory" evidence="18">
    <location>
        <begin position="595"/>
        <end position="712"/>
    </location>
</feature>
<keyword evidence="13 16" id="KW-0472">Membrane</keyword>
<keyword evidence="7" id="KW-0808">Transferase</keyword>
<dbReference type="SUPFAM" id="SSF47384">
    <property type="entry name" value="Homodimeric domain of signal transducing histidine kinase"/>
    <property type="match status" value="1"/>
</dbReference>
<evidence type="ECO:0000256" key="11">
    <source>
        <dbReference type="ARBA" id="ARBA00022989"/>
    </source>
</evidence>
<name>A0A1H7LE90_9RHOB</name>
<proteinExistence type="predicted"/>
<evidence type="ECO:0000256" key="16">
    <source>
        <dbReference type="SAM" id="Phobius"/>
    </source>
</evidence>
<evidence type="ECO:0000256" key="10">
    <source>
        <dbReference type="ARBA" id="ARBA00022840"/>
    </source>
</evidence>
<evidence type="ECO:0000256" key="14">
    <source>
        <dbReference type="PROSITE-ProRule" id="PRU00169"/>
    </source>
</evidence>
<dbReference type="PROSITE" id="PS50109">
    <property type="entry name" value="HIS_KIN"/>
    <property type="match status" value="1"/>
</dbReference>
<dbReference type="SMART" id="SM00388">
    <property type="entry name" value="HisKA"/>
    <property type="match status" value="1"/>
</dbReference>
<dbReference type="EC" id="2.7.13.3" evidence="3"/>
<dbReference type="SUPFAM" id="SSF47226">
    <property type="entry name" value="Histidine-containing phosphotransfer domain, HPT domain"/>
    <property type="match status" value="1"/>
</dbReference>
<accession>A0A1H7LE90</accession>
<gene>
    <name evidence="19" type="ORF">SAMN05443999_10339</name>
</gene>
<dbReference type="InterPro" id="IPR036097">
    <property type="entry name" value="HisK_dim/P_sf"/>
</dbReference>
<dbReference type="InterPro" id="IPR008207">
    <property type="entry name" value="Sig_transdc_His_kin_Hpt_dom"/>
</dbReference>
<dbReference type="InterPro" id="IPR036641">
    <property type="entry name" value="HPT_dom_sf"/>
</dbReference>
<evidence type="ECO:0000313" key="20">
    <source>
        <dbReference type="Proteomes" id="UP000199582"/>
    </source>
</evidence>
<dbReference type="CDD" id="cd00082">
    <property type="entry name" value="HisKA"/>
    <property type="match status" value="1"/>
</dbReference>
<dbReference type="InterPro" id="IPR003594">
    <property type="entry name" value="HATPase_dom"/>
</dbReference>
<dbReference type="Proteomes" id="UP000199582">
    <property type="component" value="Unassembled WGS sequence"/>
</dbReference>
<sequence length="833" mass="90736">MANGQLQAGALSVFAISCMLATAVVITQVFTRLGEYGTANQDNIQWTISRLEVDQLNFIATIERLDRPDAALLDTLRRRFDVLYSRATLLHDGQVYREVLSTVDVMADISLIVATLNAMVPVIDNSNARLFSERATLMQRATDMSPAVHRIASRALTVDARRSDAERSELTSQIVVLTVLSLAMVTALLMLLLFVWRLYTEHRRRAEENRETSRRLATILNTSQDAVLVVGPDGIIRDRNVVANRMFAIPSDAPRHVRVGDFLHRREADGNLVPLTGERLIACCANGPSRCANLMVRNTQGDEFCAEISTAIARSGATTVCICFIRDISDRLAAEAEIAAARDRALSGERARARFLSVISHEMRTPLSGLLGALDLLGETRLTPDQARYANVMKSSGQLLLTQITDALDMAQAETGQLVLRMAEFDLDRMLRELAETQKAAAQARNNQLRLVCSAPDLNRVRGDRTRVYQVLLNLVSNAIKFTRDGEITIIADRTDPSGDGPDMVEFQICDTGIGINPEDMPQMFEDFVRLDDPESDRPEGTGLGLGIVRELVTLMGGSVGAESVKGEGSLFWVRIPLPAVTMTETAARPCAPLDVLVVEDNANSRVVLEAMLREDGHRVRLASDGIEGVAHAAEARHDLILMDINMPRMGGLEAVRRIRAGSGPSARTRIIALTAHCSPDIETALRGGYLDGVETKPLRRETLRAILAHTGPDAPPQPAATCVDASVLSQLSESLPPARITQLLDQFATEGSALLADLDRLWQAPPGALSDRLHAFAGSAATTGALALHRLLSRAETALRADDRGTAQDLLQDLPGLMEKTLAQIDARHHAA</sequence>
<dbReference type="Pfam" id="PF02518">
    <property type="entry name" value="HATPase_c"/>
    <property type="match status" value="1"/>
</dbReference>
<keyword evidence="8 16" id="KW-0812">Transmembrane</keyword>
<dbReference type="SUPFAM" id="SSF52172">
    <property type="entry name" value="CheY-like"/>
    <property type="match status" value="1"/>
</dbReference>
<dbReference type="FunFam" id="3.30.565.10:FF:000010">
    <property type="entry name" value="Sensor histidine kinase RcsC"/>
    <property type="match status" value="1"/>
</dbReference>
<evidence type="ECO:0000256" key="4">
    <source>
        <dbReference type="ARBA" id="ARBA00022475"/>
    </source>
</evidence>
<evidence type="ECO:0000256" key="5">
    <source>
        <dbReference type="ARBA" id="ARBA00022519"/>
    </source>
</evidence>
<comment type="subcellular location">
    <subcellularLocation>
        <location evidence="2">Cell inner membrane</location>
        <topology evidence="2">Multi-pass membrane protein</topology>
    </subcellularLocation>
</comment>
<evidence type="ECO:0000256" key="9">
    <source>
        <dbReference type="ARBA" id="ARBA00022777"/>
    </source>
</evidence>
<keyword evidence="10" id="KW-0547">Nucleotide-binding</keyword>
<dbReference type="CDD" id="cd17546">
    <property type="entry name" value="REC_hyHK_CKI1_RcsC-like"/>
    <property type="match status" value="1"/>
</dbReference>
<evidence type="ECO:0000256" key="1">
    <source>
        <dbReference type="ARBA" id="ARBA00000085"/>
    </source>
</evidence>
<dbReference type="InterPro" id="IPR004358">
    <property type="entry name" value="Sig_transdc_His_kin-like_C"/>
</dbReference>
<dbReference type="SUPFAM" id="SSF55874">
    <property type="entry name" value="ATPase domain of HSP90 chaperone/DNA topoisomerase II/histidine kinase"/>
    <property type="match status" value="1"/>
</dbReference>
<dbReference type="InterPro" id="IPR001789">
    <property type="entry name" value="Sig_transdc_resp-reg_receiver"/>
</dbReference>
<keyword evidence="11 16" id="KW-1133">Transmembrane helix</keyword>
<evidence type="ECO:0000313" key="19">
    <source>
        <dbReference type="EMBL" id="SEK97219.1"/>
    </source>
</evidence>
<keyword evidence="6 14" id="KW-0597">Phosphoprotein</keyword>
<evidence type="ECO:0000256" key="7">
    <source>
        <dbReference type="ARBA" id="ARBA00022679"/>
    </source>
</evidence>
<dbReference type="PROSITE" id="PS50110">
    <property type="entry name" value="RESPONSE_REGULATORY"/>
    <property type="match status" value="1"/>
</dbReference>
<dbReference type="Gene3D" id="3.40.50.2300">
    <property type="match status" value="1"/>
</dbReference>
<feature type="modified residue" description="4-aspartylphosphate" evidence="14">
    <location>
        <position position="644"/>
    </location>
</feature>
<keyword evidence="12" id="KW-0902">Two-component regulatory system</keyword>
<dbReference type="InterPro" id="IPR036890">
    <property type="entry name" value="HATPase_C_sf"/>
</dbReference>
<dbReference type="Pfam" id="PF00072">
    <property type="entry name" value="Response_reg"/>
    <property type="match status" value="1"/>
</dbReference>
<dbReference type="Gene3D" id="3.30.565.10">
    <property type="entry name" value="Histidine kinase-like ATPase, C-terminal domain"/>
    <property type="match status" value="1"/>
</dbReference>
<evidence type="ECO:0000259" key="18">
    <source>
        <dbReference type="PROSITE" id="PS50110"/>
    </source>
</evidence>
<dbReference type="RefSeq" id="WP_245770604.1">
    <property type="nucleotide sequence ID" value="NZ_FOAG01000003.1"/>
</dbReference>
<dbReference type="GO" id="GO:0000155">
    <property type="term" value="F:phosphorelay sensor kinase activity"/>
    <property type="evidence" value="ECO:0007669"/>
    <property type="project" value="InterPro"/>
</dbReference>
<evidence type="ECO:0000256" key="2">
    <source>
        <dbReference type="ARBA" id="ARBA00004429"/>
    </source>
</evidence>
<feature type="transmembrane region" description="Helical" evidence="16">
    <location>
        <begin position="174"/>
        <end position="199"/>
    </location>
</feature>
<keyword evidence="4" id="KW-1003">Cell membrane</keyword>
<keyword evidence="10" id="KW-0067">ATP-binding</keyword>
<dbReference type="InterPro" id="IPR035965">
    <property type="entry name" value="PAS-like_dom_sf"/>
</dbReference>
<dbReference type="SUPFAM" id="SSF55785">
    <property type="entry name" value="PYP-like sensor domain (PAS domain)"/>
    <property type="match status" value="1"/>
</dbReference>
<keyword evidence="20" id="KW-1185">Reference proteome</keyword>
<evidence type="ECO:0000259" key="17">
    <source>
        <dbReference type="PROSITE" id="PS50109"/>
    </source>
</evidence>
<dbReference type="Gene3D" id="3.30.450.20">
    <property type="entry name" value="PAS domain"/>
    <property type="match status" value="1"/>
</dbReference>
<dbReference type="InterPro" id="IPR011006">
    <property type="entry name" value="CheY-like_superfamily"/>
</dbReference>
<dbReference type="Pfam" id="PF00512">
    <property type="entry name" value="HisKA"/>
    <property type="match status" value="1"/>
</dbReference>
<feature type="transmembrane region" description="Helical" evidence="16">
    <location>
        <begin position="6"/>
        <end position="26"/>
    </location>
</feature>
<organism evidence="19 20">
    <name type="scientific">Roseovarius azorensis</name>
    <dbReference type="NCBI Taxonomy" id="1287727"/>
    <lineage>
        <taxon>Bacteria</taxon>
        <taxon>Pseudomonadati</taxon>
        <taxon>Pseudomonadota</taxon>
        <taxon>Alphaproteobacteria</taxon>
        <taxon>Rhodobacterales</taxon>
        <taxon>Roseobacteraceae</taxon>
        <taxon>Roseovarius</taxon>
    </lineage>
</organism>
<dbReference type="STRING" id="1287727.SAMN05443999_10339"/>
<keyword evidence="9 19" id="KW-0418">Kinase</keyword>
<keyword evidence="5" id="KW-0997">Cell inner membrane</keyword>
<feature type="coiled-coil region" evidence="15">
    <location>
        <begin position="420"/>
        <end position="452"/>
    </location>
</feature>
<reference evidence="19 20" key="1">
    <citation type="submission" date="2016-10" db="EMBL/GenBank/DDBJ databases">
        <authorList>
            <person name="de Groot N.N."/>
        </authorList>
    </citation>
    <scope>NUCLEOTIDE SEQUENCE [LARGE SCALE GENOMIC DNA]</scope>
    <source>
        <strain evidence="19 20">DSM 100674</strain>
    </source>
</reference>
<dbReference type="CDD" id="cd16922">
    <property type="entry name" value="HATPase_EvgS-ArcB-TorS-like"/>
    <property type="match status" value="1"/>
</dbReference>
<protein>
    <recommendedName>
        <fullName evidence="3">histidine kinase</fullName>
        <ecNumber evidence="3">2.7.13.3</ecNumber>
    </recommendedName>
</protein>
<dbReference type="SMART" id="SM00448">
    <property type="entry name" value="REC"/>
    <property type="match status" value="1"/>
</dbReference>
<dbReference type="Gene3D" id="1.10.287.130">
    <property type="match status" value="1"/>
</dbReference>
<evidence type="ECO:0000256" key="13">
    <source>
        <dbReference type="ARBA" id="ARBA00023136"/>
    </source>
</evidence>
<dbReference type="PRINTS" id="PR00344">
    <property type="entry name" value="BCTRLSENSOR"/>
</dbReference>
<dbReference type="Gene3D" id="1.20.120.160">
    <property type="entry name" value="HPT domain"/>
    <property type="match status" value="1"/>
</dbReference>
<feature type="domain" description="Histidine kinase" evidence="17">
    <location>
        <begin position="358"/>
        <end position="580"/>
    </location>
</feature>
<evidence type="ECO:0000256" key="8">
    <source>
        <dbReference type="ARBA" id="ARBA00022692"/>
    </source>
</evidence>
<dbReference type="Pfam" id="PF01627">
    <property type="entry name" value="Hpt"/>
    <property type="match status" value="1"/>
</dbReference>
<keyword evidence="15" id="KW-0175">Coiled coil</keyword>
<evidence type="ECO:0000256" key="6">
    <source>
        <dbReference type="ARBA" id="ARBA00022553"/>
    </source>
</evidence>
<dbReference type="AlphaFoldDB" id="A0A1H7LE90"/>
<dbReference type="InterPro" id="IPR005467">
    <property type="entry name" value="His_kinase_dom"/>
</dbReference>
<dbReference type="PANTHER" id="PTHR43047">
    <property type="entry name" value="TWO-COMPONENT HISTIDINE PROTEIN KINASE"/>
    <property type="match status" value="1"/>
</dbReference>
<evidence type="ECO:0000256" key="3">
    <source>
        <dbReference type="ARBA" id="ARBA00012438"/>
    </source>
</evidence>
<dbReference type="GO" id="GO:0005886">
    <property type="term" value="C:plasma membrane"/>
    <property type="evidence" value="ECO:0007669"/>
    <property type="project" value="UniProtKB-SubCell"/>
</dbReference>
<evidence type="ECO:0000256" key="12">
    <source>
        <dbReference type="ARBA" id="ARBA00023012"/>
    </source>
</evidence>
<evidence type="ECO:0000256" key="15">
    <source>
        <dbReference type="SAM" id="Coils"/>
    </source>
</evidence>